<evidence type="ECO:0000256" key="3">
    <source>
        <dbReference type="ARBA" id="ARBA00022475"/>
    </source>
</evidence>
<feature type="transmembrane region" description="Helical" evidence="7">
    <location>
        <begin position="104"/>
        <end position="122"/>
    </location>
</feature>
<dbReference type="InterPro" id="IPR051907">
    <property type="entry name" value="DoxX-like_oxidoreductase"/>
</dbReference>
<keyword evidence="3" id="KW-1003">Cell membrane</keyword>
<name>A0A2S0MI03_9BURK</name>
<dbReference type="GO" id="GO:0005886">
    <property type="term" value="C:plasma membrane"/>
    <property type="evidence" value="ECO:0007669"/>
    <property type="project" value="UniProtKB-SubCell"/>
</dbReference>
<keyword evidence="6 7" id="KW-0472">Membrane</keyword>
<dbReference type="PANTHER" id="PTHR33452">
    <property type="entry name" value="OXIDOREDUCTASE CATD-RELATED"/>
    <property type="match status" value="1"/>
</dbReference>
<dbReference type="RefSeq" id="WP_106704056.1">
    <property type="nucleotide sequence ID" value="NZ_CP027666.1"/>
</dbReference>
<comment type="subcellular location">
    <subcellularLocation>
        <location evidence="1">Cell membrane</location>
        <topology evidence="1">Multi-pass membrane protein</topology>
    </subcellularLocation>
</comment>
<reference evidence="8 9" key="1">
    <citation type="submission" date="2018-03" db="EMBL/GenBank/DDBJ databases">
        <title>Genome sequencing of Ottowia sp.</title>
        <authorList>
            <person name="Kim S.-J."/>
            <person name="Heo J."/>
            <person name="Kwon S.-W."/>
        </authorList>
    </citation>
    <scope>NUCLEOTIDE SEQUENCE [LARGE SCALE GENOMIC DNA]</scope>
    <source>
        <strain evidence="8 9">KADR8-3</strain>
    </source>
</reference>
<dbReference type="PANTHER" id="PTHR33452:SF1">
    <property type="entry name" value="INNER MEMBRANE PROTEIN YPHA-RELATED"/>
    <property type="match status" value="1"/>
</dbReference>
<comment type="similarity">
    <text evidence="2">Belongs to the DoxX family.</text>
</comment>
<feature type="transmembrane region" description="Helical" evidence="7">
    <location>
        <begin position="45"/>
        <end position="68"/>
    </location>
</feature>
<proteinExistence type="inferred from homology"/>
<evidence type="ECO:0000256" key="7">
    <source>
        <dbReference type="SAM" id="Phobius"/>
    </source>
</evidence>
<evidence type="ECO:0000256" key="2">
    <source>
        <dbReference type="ARBA" id="ARBA00006679"/>
    </source>
</evidence>
<dbReference type="OrthoDB" id="5382961at2"/>
<evidence type="ECO:0000313" key="9">
    <source>
        <dbReference type="Proteomes" id="UP000239709"/>
    </source>
</evidence>
<protein>
    <submittedName>
        <fullName evidence="8">DoxX family protein</fullName>
    </submittedName>
</protein>
<dbReference type="Pfam" id="PF07681">
    <property type="entry name" value="DoxX"/>
    <property type="match status" value="1"/>
</dbReference>
<dbReference type="EMBL" id="CP027666">
    <property type="protein sequence ID" value="AVO35510.1"/>
    <property type="molecule type" value="Genomic_DNA"/>
</dbReference>
<gene>
    <name evidence="8" type="ORF">C6570_15740</name>
</gene>
<accession>A0A2S0MI03</accession>
<keyword evidence="4 7" id="KW-0812">Transmembrane</keyword>
<dbReference type="InterPro" id="IPR032808">
    <property type="entry name" value="DoxX"/>
</dbReference>
<dbReference type="AlphaFoldDB" id="A0A2S0MI03"/>
<keyword evidence="5 7" id="KW-1133">Transmembrane helix</keyword>
<organism evidence="8 9">
    <name type="scientific">Ottowia oryzae</name>
    <dbReference type="NCBI Taxonomy" id="2109914"/>
    <lineage>
        <taxon>Bacteria</taxon>
        <taxon>Pseudomonadati</taxon>
        <taxon>Pseudomonadota</taxon>
        <taxon>Betaproteobacteria</taxon>
        <taxon>Burkholderiales</taxon>
        <taxon>Comamonadaceae</taxon>
        <taxon>Ottowia</taxon>
    </lineage>
</organism>
<evidence type="ECO:0000256" key="1">
    <source>
        <dbReference type="ARBA" id="ARBA00004651"/>
    </source>
</evidence>
<sequence length="135" mass="14335">MVDITTAPWGILVLRLALGALFLAHGLRKLLVSKPAGVEGYFRSLGLPGWVGLLTMAAEILGGVALLLGVWPRYVALALTPMMVGTIVLVHGKNGFVFDNKGGGWEYSALWSVALVAVFLLGDGPFALCPSPNWF</sequence>
<feature type="transmembrane region" description="Helical" evidence="7">
    <location>
        <begin position="74"/>
        <end position="92"/>
    </location>
</feature>
<feature type="transmembrane region" description="Helical" evidence="7">
    <location>
        <begin position="6"/>
        <end position="24"/>
    </location>
</feature>
<dbReference type="Proteomes" id="UP000239709">
    <property type="component" value="Chromosome"/>
</dbReference>
<evidence type="ECO:0000256" key="5">
    <source>
        <dbReference type="ARBA" id="ARBA00022989"/>
    </source>
</evidence>
<evidence type="ECO:0000256" key="4">
    <source>
        <dbReference type="ARBA" id="ARBA00022692"/>
    </source>
</evidence>
<keyword evidence="9" id="KW-1185">Reference proteome</keyword>
<dbReference type="KEGG" id="otk:C6570_15740"/>
<evidence type="ECO:0000256" key="6">
    <source>
        <dbReference type="ARBA" id="ARBA00023136"/>
    </source>
</evidence>
<evidence type="ECO:0000313" key="8">
    <source>
        <dbReference type="EMBL" id="AVO35510.1"/>
    </source>
</evidence>